<accession>A0A6A4R9Z0</accession>
<comment type="caution">
    <text evidence="2">The sequence shown here is derived from an EMBL/GenBank/DDBJ whole genome shotgun (WGS) entry which is preliminary data.</text>
</comment>
<evidence type="ECO:0000313" key="2">
    <source>
        <dbReference type="EMBL" id="KAE9622313.1"/>
    </source>
</evidence>
<name>A0A6A4R9Z0_LUPAL</name>
<feature type="region of interest" description="Disordered" evidence="1">
    <location>
        <begin position="1"/>
        <end position="28"/>
    </location>
</feature>
<dbReference type="Proteomes" id="UP000447434">
    <property type="component" value="Chromosome 1"/>
</dbReference>
<dbReference type="EMBL" id="WOCE01000001">
    <property type="protein sequence ID" value="KAE9622313.1"/>
    <property type="molecule type" value="Genomic_DNA"/>
</dbReference>
<reference evidence="3" key="1">
    <citation type="journal article" date="2020" name="Nat. Commun.">
        <title>Genome sequence of the cluster root forming white lupin.</title>
        <authorList>
            <person name="Hufnagel B."/>
            <person name="Marques A."/>
            <person name="Soriano A."/>
            <person name="Marques L."/>
            <person name="Divol F."/>
            <person name="Doumas P."/>
            <person name="Sallet E."/>
            <person name="Mancinotti D."/>
            <person name="Carrere S."/>
            <person name="Marande W."/>
            <person name="Arribat S."/>
            <person name="Keller J."/>
            <person name="Huneau C."/>
            <person name="Blein T."/>
            <person name="Aime D."/>
            <person name="Laguerre M."/>
            <person name="Taylor J."/>
            <person name="Schubert V."/>
            <person name="Nelson M."/>
            <person name="Geu-Flores F."/>
            <person name="Crespi M."/>
            <person name="Gallardo-Guerrero K."/>
            <person name="Delaux P.-M."/>
            <person name="Salse J."/>
            <person name="Berges H."/>
            <person name="Guyot R."/>
            <person name="Gouzy J."/>
            <person name="Peret B."/>
        </authorList>
    </citation>
    <scope>NUCLEOTIDE SEQUENCE [LARGE SCALE GENOMIC DNA]</scope>
    <source>
        <strain evidence="3">cv. Amiga</strain>
    </source>
</reference>
<feature type="compositionally biased region" description="Low complexity" evidence="1">
    <location>
        <begin position="48"/>
        <end position="110"/>
    </location>
</feature>
<sequence>MSRSRNSRRNGDEEEEEENGGNSDDNHLDLFFSHVLEDPAGKHDYDWLLTPPGTPSSNSTSTSKLSISSQSDNINHNHSRSSRTNNNAYSSSILNTSSSSFHSSRPSSRPIVPPHTPPNLRTTLPNRPLSAARSRPTLKTHCQTQPSSATNISRRHSSPVVNTPLYANSNAHHAHQLKSPSTTTTTVTDNTAGFGRTISNKSKHMDIRNSSGNPRALSNTTLFPQSIRTSTTPTPKTQSRRLSTAPPSISNNRFHVGKRNMMINGREVIDERQHNSAKLSQVVDIYESSRYDTLLLKEDLKNTDWLHSADDKCDQDSIFGNGFEHLPEPFGLL</sequence>
<feature type="compositionally biased region" description="Low complexity" evidence="1">
    <location>
        <begin position="182"/>
        <end position="191"/>
    </location>
</feature>
<proteinExistence type="predicted"/>
<dbReference type="GO" id="GO:0043622">
    <property type="term" value="P:cortical microtubule organization"/>
    <property type="evidence" value="ECO:0007669"/>
    <property type="project" value="TreeGrafter"/>
</dbReference>
<protein>
    <submittedName>
        <fullName evidence="2">Uncharacterized protein</fullName>
    </submittedName>
</protein>
<dbReference type="GO" id="GO:0055028">
    <property type="term" value="C:cortical microtubule"/>
    <property type="evidence" value="ECO:0007669"/>
    <property type="project" value="TreeGrafter"/>
</dbReference>
<evidence type="ECO:0000313" key="3">
    <source>
        <dbReference type="Proteomes" id="UP000447434"/>
    </source>
</evidence>
<feature type="region of interest" description="Disordered" evidence="1">
    <location>
        <begin position="46"/>
        <end position="251"/>
    </location>
</feature>
<feature type="compositionally biased region" description="Polar residues" evidence="1">
    <location>
        <begin position="140"/>
        <end position="152"/>
    </location>
</feature>
<keyword evidence="3" id="KW-1185">Reference proteome</keyword>
<dbReference type="AlphaFoldDB" id="A0A6A4R9Z0"/>
<evidence type="ECO:0000256" key="1">
    <source>
        <dbReference type="SAM" id="MobiDB-lite"/>
    </source>
</evidence>
<dbReference type="OrthoDB" id="1927217at2759"/>
<gene>
    <name evidence="2" type="ORF">Lalb_Chr01g0023911</name>
</gene>
<dbReference type="PANTHER" id="PTHR31949:SF2">
    <property type="entry name" value="OS05G0480600 PROTEIN"/>
    <property type="match status" value="1"/>
</dbReference>
<organism evidence="2 3">
    <name type="scientific">Lupinus albus</name>
    <name type="common">White lupine</name>
    <name type="synonym">Lupinus termis</name>
    <dbReference type="NCBI Taxonomy" id="3870"/>
    <lineage>
        <taxon>Eukaryota</taxon>
        <taxon>Viridiplantae</taxon>
        <taxon>Streptophyta</taxon>
        <taxon>Embryophyta</taxon>
        <taxon>Tracheophyta</taxon>
        <taxon>Spermatophyta</taxon>
        <taxon>Magnoliopsida</taxon>
        <taxon>eudicotyledons</taxon>
        <taxon>Gunneridae</taxon>
        <taxon>Pentapetalae</taxon>
        <taxon>rosids</taxon>
        <taxon>fabids</taxon>
        <taxon>Fabales</taxon>
        <taxon>Fabaceae</taxon>
        <taxon>Papilionoideae</taxon>
        <taxon>50 kb inversion clade</taxon>
        <taxon>genistoids sensu lato</taxon>
        <taxon>core genistoids</taxon>
        <taxon>Genisteae</taxon>
        <taxon>Lupinus</taxon>
    </lineage>
</organism>
<dbReference type="PANTHER" id="PTHR31949">
    <property type="entry name" value="GASTRIC MUCIN-LIKE PROTEIN"/>
    <property type="match status" value="1"/>
</dbReference>
<feature type="compositionally biased region" description="Polar residues" evidence="1">
    <location>
        <begin position="208"/>
        <end position="251"/>
    </location>
</feature>
<feature type="compositionally biased region" description="Polar residues" evidence="1">
    <location>
        <begin position="159"/>
        <end position="171"/>
    </location>
</feature>